<gene>
    <name evidence="9" type="ORF">SAMN05421833_112138</name>
</gene>
<keyword evidence="3 7" id="KW-0812">Transmembrane</keyword>
<sequence>MERNGHDARVWLALAAVYVVWGSTYLGIAIAIQTLPPMTSGGLRFVAAALVLGTVLLVRAVPLRMRWREFGSAALVGLLLLAGGNGMVAVAEQHISSGLAALLVASTPLWLIVLRTVFRDRPHVLTFAGVLVGFAGVAFLSLRGGGASGSGAGITVVLLGSLSWSVGSFLSPRIPMPANPFVASTVEMAVGGVALLVMGLVQGERLHLATVSWQSWTALAYLVLVGSLVGFTSYIWLLGHAPISLVSTYAYVNPVVAVLLGMAVLAEPVTAAMLVAGALIVVGVALVVSTERRGRPATPPEEETAAGAGRVTASQPASEP</sequence>
<comment type="subcellular location">
    <subcellularLocation>
        <location evidence="1">Membrane</location>
        <topology evidence="1">Multi-pass membrane protein</topology>
    </subcellularLocation>
</comment>
<dbReference type="Pfam" id="PF00892">
    <property type="entry name" value="EamA"/>
    <property type="match status" value="2"/>
</dbReference>
<evidence type="ECO:0000256" key="3">
    <source>
        <dbReference type="ARBA" id="ARBA00022692"/>
    </source>
</evidence>
<feature type="transmembrane region" description="Helical" evidence="7">
    <location>
        <begin position="249"/>
        <end position="265"/>
    </location>
</feature>
<evidence type="ECO:0000256" key="1">
    <source>
        <dbReference type="ARBA" id="ARBA00004141"/>
    </source>
</evidence>
<evidence type="ECO:0000256" key="4">
    <source>
        <dbReference type="ARBA" id="ARBA00022989"/>
    </source>
</evidence>
<evidence type="ECO:0000256" key="7">
    <source>
        <dbReference type="SAM" id="Phobius"/>
    </source>
</evidence>
<dbReference type="RefSeq" id="WP_051761643.1">
    <property type="nucleotide sequence ID" value="NZ_CP192071.1"/>
</dbReference>
<feature type="transmembrane region" description="Helical" evidence="7">
    <location>
        <begin position="148"/>
        <end position="169"/>
    </location>
</feature>
<feature type="transmembrane region" description="Helical" evidence="7">
    <location>
        <begin position="213"/>
        <end position="237"/>
    </location>
</feature>
<dbReference type="GeneID" id="97493958"/>
<feature type="transmembrane region" description="Helical" evidence="7">
    <location>
        <begin position="124"/>
        <end position="142"/>
    </location>
</feature>
<organism evidence="9 10">
    <name type="scientific">Microbispora rosea</name>
    <dbReference type="NCBI Taxonomy" id="58117"/>
    <lineage>
        <taxon>Bacteria</taxon>
        <taxon>Bacillati</taxon>
        <taxon>Actinomycetota</taxon>
        <taxon>Actinomycetes</taxon>
        <taxon>Streptosporangiales</taxon>
        <taxon>Streptosporangiaceae</taxon>
        <taxon>Microbispora</taxon>
    </lineage>
</organism>
<dbReference type="Gene3D" id="1.10.3730.20">
    <property type="match status" value="1"/>
</dbReference>
<dbReference type="Proteomes" id="UP000186096">
    <property type="component" value="Unassembled WGS sequence"/>
</dbReference>
<feature type="domain" description="EamA" evidence="8">
    <location>
        <begin position="153"/>
        <end position="288"/>
    </location>
</feature>
<feature type="transmembrane region" description="Helical" evidence="7">
    <location>
        <begin position="41"/>
        <end position="58"/>
    </location>
</feature>
<keyword evidence="10" id="KW-1185">Reference proteome</keyword>
<evidence type="ECO:0000259" key="8">
    <source>
        <dbReference type="Pfam" id="PF00892"/>
    </source>
</evidence>
<proteinExistence type="inferred from homology"/>
<keyword evidence="5 7" id="KW-0472">Membrane</keyword>
<dbReference type="AlphaFoldDB" id="A0A1N7CQ59"/>
<dbReference type="EMBL" id="FTNI01000012">
    <property type="protein sequence ID" value="SIR65749.1"/>
    <property type="molecule type" value="Genomic_DNA"/>
</dbReference>
<evidence type="ECO:0000256" key="6">
    <source>
        <dbReference type="SAM" id="MobiDB-lite"/>
    </source>
</evidence>
<dbReference type="OrthoDB" id="9812547at2"/>
<feature type="transmembrane region" description="Helical" evidence="7">
    <location>
        <begin position="97"/>
        <end position="117"/>
    </location>
</feature>
<dbReference type="InterPro" id="IPR000620">
    <property type="entry name" value="EamA_dom"/>
</dbReference>
<evidence type="ECO:0000256" key="5">
    <source>
        <dbReference type="ARBA" id="ARBA00023136"/>
    </source>
</evidence>
<feature type="domain" description="EamA" evidence="8">
    <location>
        <begin position="13"/>
        <end position="141"/>
    </location>
</feature>
<evidence type="ECO:0000313" key="9">
    <source>
        <dbReference type="EMBL" id="SIR65749.1"/>
    </source>
</evidence>
<keyword evidence="4 7" id="KW-1133">Transmembrane helix</keyword>
<dbReference type="PANTHER" id="PTHR32322">
    <property type="entry name" value="INNER MEMBRANE TRANSPORTER"/>
    <property type="match status" value="1"/>
</dbReference>
<comment type="similarity">
    <text evidence="2">Belongs to the EamA transporter family.</text>
</comment>
<dbReference type="InterPro" id="IPR050638">
    <property type="entry name" value="AA-Vitamin_Transporters"/>
</dbReference>
<feature type="transmembrane region" description="Helical" evidence="7">
    <location>
        <begin position="271"/>
        <end position="288"/>
    </location>
</feature>
<dbReference type="PANTHER" id="PTHR32322:SF2">
    <property type="entry name" value="EAMA DOMAIN-CONTAINING PROTEIN"/>
    <property type="match status" value="1"/>
</dbReference>
<dbReference type="STRING" id="58117.SAMN05421833_112138"/>
<dbReference type="SUPFAM" id="SSF103481">
    <property type="entry name" value="Multidrug resistance efflux transporter EmrE"/>
    <property type="match status" value="2"/>
</dbReference>
<evidence type="ECO:0000313" key="10">
    <source>
        <dbReference type="Proteomes" id="UP000186096"/>
    </source>
</evidence>
<feature type="transmembrane region" description="Helical" evidence="7">
    <location>
        <begin position="181"/>
        <end position="201"/>
    </location>
</feature>
<feature type="transmembrane region" description="Helical" evidence="7">
    <location>
        <begin position="12"/>
        <end position="35"/>
    </location>
</feature>
<reference evidence="10" key="1">
    <citation type="submission" date="2017-01" db="EMBL/GenBank/DDBJ databases">
        <authorList>
            <person name="Varghese N."/>
            <person name="Submissions S."/>
        </authorList>
    </citation>
    <scope>NUCLEOTIDE SEQUENCE [LARGE SCALE GENOMIC DNA]</scope>
    <source>
        <strain evidence="10">ATCC 12950</strain>
    </source>
</reference>
<dbReference type="InterPro" id="IPR037185">
    <property type="entry name" value="EmrE-like"/>
</dbReference>
<evidence type="ECO:0000256" key="2">
    <source>
        <dbReference type="ARBA" id="ARBA00007362"/>
    </source>
</evidence>
<dbReference type="GO" id="GO:0016020">
    <property type="term" value="C:membrane"/>
    <property type="evidence" value="ECO:0007669"/>
    <property type="project" value="UniProtKB-SubCell"/>
</dbReference>
<feature type="region of interest" description="Disordered" evidence="6">
    <location>
        <begin position="293"/>
        <end position="320"/>
    </location>
</feature>
<accession>A0A1N7CQ59</accession>
<name>A0A1N7CQ59_9ACTN</name>
<feature type="transmembrane region" description="Helical" evidence="7">
    <location>
        <begin position="70"/>
        <end position="91"/>
    </location>
</feature>
<protein>
    <submittedName>
        <fullName evidence="9">EamA domain-containing membrane protein RarD</fullName>
    </submittedName>
</protein>